<organism evidence="1">
    <name type="scientific">Opuntia streptacantha</name>
    <name type="common">Prickly pear cactus</name>
    <name type="synonym">Opuntia cardona</name>
    <dbReference type="NCBI Taxonomy" id="393608"/>
    <lineage>
        <taxon>Eukaryota</taxon>
        <taxon>Viridiplantae</taxon>
        <taxon>Streptophyta</taxon>
        <taxon>Embryophyta</taxon>
        <taxon>Tracheophyta</taxon>
        <taxon>Spermatophyta</taxon>
        <taxon>Magnoliopsida</taxon>
        <taxon>eudicotyledons</taxon>
        <taxon>Gunneridae</taxon>
        <taxon>Pentapetalae</taxon>
        <taxon>Caryophyllales</taxon>
        <taxon>Cactineae</taxon>
        <taxon>Cactaceae</taxon>
        <taxon>Opuntioideae</taxon>
        <taxon>Opuntia</taxon>
    </lineage>
</organism>
<dbReference type="AlphaFoldDB" id="A0A7C9AYS7"/>
<reference evidence="1" key="1">
    <citation type="journal article" date="2013" name="J. Plant Res.">
        <title>Effect of fungi and light on seed germination of three Opuntia species from semiarid lands of central Mexico.</title>
        <authorList>
            <person name="Delgado-Sanchez P."/>
            <person name="Jimenez-Bremont J.F."/>
            <person name="Guerrero-Gonzalez Mde L."/>
            <person name="Flores J."/>
        </authorList>
    </citation>
    <scope>NUCLEOTIDE SEQUENCE</scope>
    <source>
        <tissue evidence="1">Cladode</tissue>
    </source>
</reference>
<proteinExistence type="predicted"/>
<sequence length="146" mass="16848">MICIGGMRGIVRFATKPLSLILTLKRSTPSMWQHVMWQSMLIPTRYTEFYHHNYRRSKLQSMQLSWSCLRMHLLGHGKNLLISFGSGDLDGPLLCMSFCRFLLTSLVPLMLIGCHNATLRVILCSKTLFHAFEVCPKLHLLLHFGW</sequence>
<evidence type="ECO:0000313" key="1">
    <source>
        <dbReference type="EMBL" id="MBA4679454.1"/>
    </source>
</evidence>
<reference evidence="1" key="2">
    <citation type="submission" date="2020-07" db="EMBL/GenBank/DDBJ databases">
        <authorList>
            <person name="Vera ALvarez R."/>
            <person name="Arias-Moreno D.M."/>
            <person name="Jimenez-Jacinto V."/>
            <person name="Jimenez-Bremont J.F."/>
            <person name="Swaminathan K."/>
            <person name="Moose S.P."/>
            <person name="Guerrero-Gonzalez M.L."/>
            <person name="Marino-Ramirez L."/>
            <person name="Landsman D."/>
            <person name="Rodriguez-Kessler M."/>
            <person name="Delgado-Sanchez P."/>
        </authorList>
    </citation>
    <scope>NUCLEOTIDE SEQUENCE</scope>
    <source>
        <tissue evidence="1">Cladode</tissue>
    </source>
</reference>
<accession>A0A7C9AYS7</accession>
<protein>
    <submittedName>
        <fullName evidence="1">Uncharacterized protein</fullName>
    </submittedName>
</protein>
<dbReference type="EMBL" id="GISG01283425">
    <property type="protein sequence ID" value="MBA4679454.1"/>
    <property type="molecule type" value="Transcribed_RNA"/>
</dbReference>
<name>A0A7C9AYS7_OPUST</name>